<evidence type="ECO:0000256" key="4">
    <source>
        <dbReference type="ARBA" id="ARBA00022737"/>
    </source>
</evidence>
<dbReference type="GO" id="GO:0000398">
    <property type="term" value="P:mRNA splicing, via spliceosome"/>
    <property type="evidence" value="ECO:0007669"/>
    <property type="project" value="InterPro"/>
</dbReference>
<gene>
    <name evidence="11" type="ORF">TRFO_13152</name>
</gene>
<dbReference type="InterPro" id="IPR017930">
    <property type="entry name" value="Myb_dom"/>
</dbReference>
<keyword evidence="2" id="KW-0507">mRNA processing</keyword>
<dbReference type="AlphaFoldDB" id="A0A1J4L3K5"/>
<keyword evidence="8" id="KW-0175">Coiled coil</keyword>
<accession>A0A1J4L3K5</accession>
<feature type="domain" description="Myb-like" evidence="9">
    <location>
        <begin position="84"/>
        <end position="133"/>
    </location>
</feature>
<evidence type="ECO:0000256" key="1">
    <source>
        <dbReference type="ARBA" id="ARBA00010506"/>
    </source>
</evidence>
<evidence type="ECO:0000256" key="3">
    <source>
        <dbReference type="ARBA" id="ARBA00022728"/>
    </source>
</evidence>
<dbReference type="PROSITE" id="PS50090">
    <property type="entry name" value="MYB_LIKE"/>
    <property type="match status" value="2"/>
</dbReference>
<dbReference type="InterPro" id="IPR047242">
    <property type="entry name" value="CDC5L/Cef1"/>
</dbReference>
<dbReference type="InterPro" id="IPR009057">
    <property type="entry name" value="Homeodomain-like_sf"/>
</dbReference>
<dbReference type="InterPro" id="IPR001005">
    <property type="entry name" value="SANT/Myb"/>
</dbReference>
<dbReference type="OrthoDB" id="1410009at2759"/>
<dbReference type="PANTHER" id="PTHR45885:SF1">
    <property type="entry name" value="CELL DIVISION CYCLE 5-LIKE PROTEIN"/>
    <property type="match status" value="1"/>
</dbReference>
<evidence type="ECO:0000256" key="2">
    <source>
        <dbReference type="ARBA" id="ARBA00022664"/>
    </source>
</evidence>
<feature type="coiled-coil region" evidence="8">
    <location>
        <begin position="557"/>
        <end position="598"/>
    </location>
</feature>
<proteinExistence type="inferred from homology"/>
<comment type="caution">
    <text evidence="11">The sequence shown here is derived from an EMBL/GenBank/DDBJ whole genome shotgun (WGS) entry which is preliminary data.</text>
</comment>
<dbReference type="VEuPathDB" id="TrichDB:TRFO_13152"/>
<evidence type="ECO:0000259" key="9">
    <source>
        <dbReference type="PROSITE" id="PS50090"/>
    </source>
</evidence>
<name>A0A1J4L3K5_9EUKA</name>
<evidence type="ECO:0000256" key="7">
    <source>
        <dbReference type="ARBA" id="ARBA00023242"/>
    </source>
</evidence>
<keyword evidence="3" id="KW-0747">Spliceosome</keyword>
<evidence type="ECO:0000256" key="8">
    <source>
        <dbReference type="SAM" id="Coils"/>
    </source>
</evidence>
<dbReference type="GO" id="GO:0000974">
    <property type="term" value="C:Prp19 complex"/>
    <property type="evidence" value="ECO:0007669"/>
    <property type="project" value="InterPro"/>
</dbReference>
<keyword evidence="6" id="KW-0508">mRNA splicing</keyword>
<dbReference type="PANTHER" id="PTHR45885">
    <property type="entry name" value="CELL DIVISION CYCLE 5-LIKE PROTEIN"/>
    <property type="match status" value="1"/>
</dbReference>
<feature type="domain" description="HTH myb-type" evidence="10">
    <location>
        <begin position="32"/>
        <end position="87"/>
    </location>
</feature>
<dbReference type="InterPro" id="IPR047240">
    <property type="entry name" value="SANT_CDC5L_II"/>
</dbReference>
<organism evidence="11 12">
    <name type="scientific">Tritrichomonas foetus</name>
    <dbReference type="NCBI Taxonomy" id="1144522"/>
    <lineage>
        <taxon>Eukaryota</taxon>
        <taxon>Metamonada</taxon>
        <taxon>Parabasalia</taxon>
        <taxon>Tritrichomonadida</taxon>
        <taxon>Tritrichomonadidae</taxon>
        <taxon>Tritrichomonas</taxon>
    </lineage>
</organism>
<dbReference type="GeneID" id="94831774"/>
<protein>
    <submittedName>
        <fullName evidence="11">Myb-like DNA-binding domain containing protein</fullName>
    </submittedName>
</protein>
<dbReference type="PROSITE" id="PS51294">
    <property type="entry name" value="HTH_MYB"/>
    <property type="match status" value="2"/>
</dbReference>
<dbReference type="CDD" id="cd00167">
    <property type="entry name" value="SANT"/>
    <property type="match status" value="1"/>
</dbReference>
<keyword evidence="5" id="KW-0238">DNA-binding</keyword>
<evidence type="ECO:0000259" key="10">
    <source>
        <dbReference type="PROSITE" id="PS51294"/>
    </source>
</evidence>
<evidence type="ECO:0000313" key="11">
    <source>
        <dbReference type="EMBL" id="OHT16556.1"/>
    </source>
</evidence>
<keyword evidence="12" id="KW-1185">Reference proteome</keyword>
<dbReference type="EMBL" id="MLAK01000100">
    <property type="protein sequence ID" value="OHT16556.1"/>
    <property type="molecule type" value="Genomic_DNA"/>
</dbReference>
<dbReference type="CDD" id="cd11659">
    <property type="entry name" value="SANT_CDC5_II"/>
    <property type="match status" value="1"/>
</dbReference>
<dbReference type="GO" id="GO:0003677">
    <property type="term" value="F:DNA binding"/>
    <property type="evidence" value="ECO:0007669"/>
    <property type="project" value="UniProtKB-KW"/>
</dbReference>
<evidence type="ECO:0000256" key="6">
    <source>
        <dbReference type="ARBA" id="ARBA00023187"/>
    </source>
</evidence>
<dbReference type="Gene3D" id="1.10.10.60">
    <property type="entry name" value="Homeodomain-like"/>
    <property type="match status" value="2"/>
</dbReference>
<feature type="coiled-coil region" evidence="8">
    <location>
        <begin position="267"/>
        <end position="294"/>
    </location>
</feature>
<feature type="domain" description="HTH myb-type" evidence="10">
    <location>
        <begin position="88"/>
        <end position="137"/>
    </location>
</feature>
<reference evidence="11" key="1">
    <citation type="submission" date="2016-10" db="EMBL/GenBank/DDBJ databases">
        <authorList>
            <person name="Benchimol M."/>
            <person name="Almeida L.G."/>
            <person name="Vasconcelos A.T."/>
            <person name="Perreira-Neves A."/>
            <person name="Rosa I.A."/>
            <person name="Tasca T."/>
            <person name="Bogo M.R."/>
            <person name="de Souza W."/>
        </authorList>
    </citation>
    <scope>NUCLEOTIDE SEQUENCE [LARGE SCALE GENOMIC DNA]</scope>
    <source>
        <strain evidence="11">K</strain>
    </source>
</reference>
<feature type="domain" description="Myb-like" evidence="9">
    <location>
        <begin position="32"/>
        <end position="83"/>
    </location>
</feature>
<dbReference type="RefSeq" id="XP_068369692.1">
    <property type="nucleotide sequence ID" value="XM_068497070.1"/>
</dbReference>
<dbReference type="GO" id="GO:0005681">
    <property type="term" value="C:spliceosomal complex"/>
    <property type="evidence" value="ECO:0007669"/>
    <property type="project" value="UniProtKB-KW"/>
</dbReference>
<comment type="similarity">
    <text evidence="1">Belongs to the CEF1 family.</text>
</comment>
<dbReference type="Proteomes" id="UP000179807">
    <property type="component" value="Unassembled WGS sequence"/>
</dbReference>
<evidence type="ECO:0000313" key="12">
    <source>
        <dbReference type="Proteomes" id="UP000179807"/>
    </source>
</evidence>
<dbReference type="SUPFAM" id="SSF46689">
    <property type="entry name" value="Homeodomain-like"/>
    <property type="match status" value="2"/>
</dbReference>
<sequence>MPIIIGQIIIENYIFHITYHYQNPQSEQQRMKIFIRGGIWSNVEDQVLMAAFMKYGGNQWLRIASLLPRKTAQQVKARWEEYLDPTLRKTPWTQREDEKLLHFARLMPMQWRTVAQYFGRSPYQCVERYRELVDKASATPHFSDNDAAVAHEMMPNFETLDAAPDPIELDIDEKEMLAEARARLANTQGKKARRKARERQLDVMRKIIALRKKRELEAAGIVLEEKNMWEDKEYEIDVLTTHTAKKVKFDTTDDDKIAKQERIRRIKKKVEERKKSKEITINKVKEELRKEEAKLDLPYFNKHTGLMMPTPQIGDVELKNIELLRHNNTDFFEQPRSLSLFHRKKNIEEAWNPEPEMEEEIYKTKPVENDLPRPYPVSISPIYQTDLTQAGNQHNQGELDSFEKQADQLVVEESIRLAYRDAKLFPPSTKVPMHLLYPPNNGRENDLSQFEEISPMDLLNVQKLINDEIAGREPDFEAFTDIWEKLHENDQPNYDIETRILRKQEKVNKLREFYLSKTYNVDQSCGLLLTRLNQELKELYTLANHRRLYREIRDFEVRSLEARIEDLVAVTKNLEKEMIALNSEYLRIKQERKEEERRQRKNK</sequence>
<dbReference type="Pfam" id="PF13921">
    <property type="entry name" value="Myb_DNA-bind_6"/>
    <property type="match status" value="1"/>
</dbReference>
<dbReference type="SMART" id="SM00717">
    <property type="entry name" value="SANT"/>
    <property type="match status" value="2"/>
</dbReference>
<keyword evidence="4" id="KW-0677">Repeat</keyword>
<evidence type="ECO:0000256" key="5">
    <source>
        <dbReference type="ARBA" id="ARBA00023125"/>
    </source>
</evidence>
<keyword evidence="7" id="KW-0539">Nucleus</keyword>